<keyword evidence="5" id="KW-0677">Repeat</keyword>
<proteinExistence type="inferred from homology"/>
<evidence type="ECO:0000256" key="7">
    <source>
        <dbReference type="ARBA" id="ARBA00023136"/>
    </source>
</evidence>
<comment type="subcellular location">
    <subcellularLocation>
        <location evidence="1">Membrane</location>
        <topology evidence="1">Multi-pass membrane protein</topology>
    </subcellularLocation>
</comment>
<evidence type="ECO:0000256" key="2">
    <source>
        <dbReference type="ARBA" id="ARBA00006375"/>
    </source>
</evidence>
<dbReference type="AlphaFoldDB" id="X6NYR5"/>
<dbReference type="Gene3D" id="1.50.40.10">
    <property type="entry name" value="Mitochondrial carrier domain"/>
    <property type="match status" value="1"/>
</dbReference>
<dbReference type="EMBL" id="ASPP01005494">
    <property type="protein sequence ID" value="ETO30407.1"/>
    <property type="molecule type" value="Genomic_DNA"/>
</dbReference>
<accession>X6NYR5</accession>
<evidence type="ECO:0000256" key="5">
    <source>
        <dbReference type="ARBA" id="ARBA00022737"/>
    </source>
</evidence>
<dbReference type="Pfam" id="PF00153">
    <property type="entry name" value="Mito_carr"/>
    <property type="match status" value="2"/>
</dbReference>
<evidence type="ECO:0000256" key="3">
    <source>
        <dbReference type="ARBA" id="ARBA00022448"/>
    </source>
</evidence>
<comment type="caution">
    <text evidence="11">The sequence shown here is derived from an EMBL/GenBank/DDBJ whole genome shotgun (WGS) entry which is preliminary data.</text>
</comment>
<evidence type="ECO:0000313" key="12">
    <source>
        <dbReference type="Proteomes" id="UP000023152"/>
    </source>
</evidence>
<dbReference type="InterPro" id="IPR002067">
    <property type="entry name" value="MCP"/>
</dbReference>
<keyword evidence="3 9" id="KW-0813">Transport</keyword>
<evidence type="ECO:0000256" key="10">
    <source>
        <dbReference type="SAM" id="MobiDB-lite"/>
    </source>
</evidence>
<organism evidence="11 12">
    <name type="scientific">Reticulomyxa filosa</name>
    <dbReference type="NCBI Taxonomy" id="46433"/>
    <lineage>
        <taxon>Eukaryota</taxon>
        <taxon>Sar</taxon>
        <taxon>Rhizaria</taxon>
        <taxon>Retaria</taxon>
        <taxon>Foraminifera</taxon>
        <taxon>Monothalamids</taxon>
        <taxon>Reticulomyxidae</taxon>
        <taxon>Reticulomyxa</taxon>
    </lineage>
</organism>
<dbReference type="InterPro" id="IPR018108">
    <property type="entry name" value="MCP_transmembrane"/>
</dbReference>
<dbReference type="SUPFAM" id="SSF103506">
    <property type="entry name" value="Mitochondrial carrier"/>
    <property type="match status" value="1"/>
</dbReference>
<dbReference type="GO" id="GO:0055085">
    <property type="term" value="P:transmembrane transport"/>
    <property type="evidence" value="ECO:0007669"/>
    <property type="project" value="InterPro"/>
</dbReference>
<dbReference type="OrthoDB" id="756301at2759"/>
<keyword evidence="7 8" id="KW-0472">Membrane</keyword>
<dbReference type="PROSITE" id="PS50920">
    <property type="entry name" value="SOLCAR"/>
    <property type="match status" value="1"/>
</dbReference>
<evidence type="ECO:0000313" key="11">
    <source>
        <dbReference type="EMBL" id="ETO30407.1"/>
    </source>
</evidence>
<feature type="repeat" description="Solcar" evidence="8">
    <location>
        <begin position="26"/>
        <end position="115"/>
    </location>
</feature>
<evidence type="ECO:0000256" key="4">
    <source>
        <dbReference type="ARBA" id="ARBA00022692"/>
    </source>
</evidence>
<dbReference type="GO" id="GO:0016020">
    <property type="term" value="C:membrane"/>
    <property type="evidence" value="ECO:0007669"/>
    <property type="project" value="UniProtKB-SubCell"/>
</dbReference>
<dbReference type="InterPro" id="IPR023395">
    <property type="entry name" value="MCP_dom_sf"/>
</dbReference>
<sequence>MSTDKAQSNVPIKMADPNTNKKPQKPSPMTTYLLGGVSACTAELVVYPLDTIKTRLQVVGKKDVGMQRDGMVRTATGIFQREGLTGFYNGFSSACYRHMIYSGCRYLSYEFLRENVFKRDADGHFPLWKSMLSALSAGFIGQYFASPFDLVKVRMQTEGLRILKG</sequence>
<feature type="compositionally biased region" description="Polar residues" evidence="10">
    <location>
        <begin position="1"/>
        <end position="10"/>
    </location>
</feature>
<protein>
    <submittedName>
        <fullName evidence="11">Mitochondrial uncoupling protein 4</fullName>
    </submittedName>
</protein>
<dbReference type="PRINTS" id="PR00926">
    <property type="entry name" value="MITOCARRIER"/>
</dbReference>
<evidence type="ECO:0000256" key="9">
    <source>
        <dbReference type="RuleBase" id="RU000488"/>
    </source>
</evidence>
<reference evidence="11 12" key="1">
    <citation type="journal article" date="2013" name="Curr. Biol.">
        <title>The Genome of the Foraminiferan Reticulomyxa filosa.</title>
        <authorList>
            <person name="Glockner G."/>
            <person name="Hulsmann N."/>
            <person name="Schleicher M."/>
            <person name="Noegel A.A."/>
            <person name="Eichinger L."/>
            <person name="Gallinger C."/>
            <person name="Pawlowski J."/>
            <person name="Sierra R."/>
            <person name="Euteneuer U."/>
            <person name="Pillet L."/>
            <person name="Moustafa A."/>
            <person name="Platzer M."/>
            <person name="Groth M."/>
            <person name="Szafranski K."/>
            <person name="Schliwa M."/>
        </authorList>
    </citation>
    <scope>NUCLEOTIDE SEQUENCE [LARGE SCALE GENOMIC DNA]</scope>
</reference>
<keyword evidence="12" id="KW-1185">Reference proteome</keyword>
<dbReference type="PANTHER" id="PTHR45618">
    <property type="entry name" value="MITOCHONDRIAL DICARBOXYLATE CARRIER-RELATED"/>
    <property type="match status" value="1"/>
</dbReference>
<feature type="region of interest" description="Disordered" evidence="10">
    <location>
        <begin position="1"/>
        <end position="27"/>
    </location>
</feature>
<comment type="similarity">
    <text evidence="2 9">Belongs to the mitochondrial carrier (TC 2.A.29) family.</text>
</comment>
<keyword evidence="6" id="KW-1133">Transmembrane helix</keyword>
<dbReference type="Proteomes" id="UP000023152">
    <property type="component" value="Unassembled WGS sequence"/>
</dbReference>
<evidence type="ECO:0000256" key="1">
    <source>
        <dbReference type="ARBA" id="ARBA00004141"/>
    </source>
</evidence>
<gene>
    <name evidence="11" type="ORF">RFI_06711</name>
</gene>
<evidence type="ECO:0000256" key="6">
    <source>
        <dbReference type="ARBA" id="ARBA00022989"/>
    </source>
</evidence>
<evidence type="ECO:0000256" key="8">
    <source>
        <dbReference type="PROSITE-ProRule" id="PRU00282"/>
    </source>
</evidence>
<dbReference type="OMA" id="MMQAKEN"/>
<keyword evidence="4 8" id="KW-0812">Transmembrane</keyword>
<dbReference type="InterPro" id="IPR050391">
    <property type="entry name" value="Mito_Metabolite_Transporter"/>
</dbReference>
<name>X6NYR5_RETFI</name>